<dbReference type="InterPro" id="IPR047640">
    <property type="entry name" value="RpiR-like"/>
</dbReference>
<name>A0AA46TK88_9ACTN</name>
<dbReference type="SUPFAM" id="SSF46689">
    <property type="entry name" value="Homeodomain-like"/>
    <property type="match status" value="1"/>
</dbReference>
<keyword evidence="6" id="KW-1185">Reference proteome</keyword>
<sequence length="302" mass="32597">MSTDEVESSRSLADRVGAVLDRLSPSETRVAQYLNAMPTEELIFANAEQLGRLTRTSDATVVRTARKLGYTGLPQLKREAGSGLGEATAHPRERLSRRLSALGSDLGAVREQIFADAIESLELTREAIDDAELQSAVGAMAHADTIFVFGYGGSEHGARHLARTANRMGYDARAVGDTGLMLADSVMRIGHGDAVVIFQPGRLLHDIDVILEHATSVGAKAILISGERLHKQLAKAYDIGLLAIRGSALLSSEALSSIVVADVLGYGLSALDEDRAMRAREQLTHVRQRLIRDYKGSNLDRQ</sequence>
<dbReference type="GO" id="GO:0003700">
    <property type="term" value="F:DNA-binding transcription factor activity"/>
    <property type="evidence" value="ECO:0007669"/>
    <property type="project" value="InterPro"/>
</dbReference>
<dbReference type="Proteomes" id="UP001164390">
    <property type="component" value="Chromosome"/>
</dbReference>
<dbReference type="GO" id="GO:0097367">
    <property type="term" value="F:carbohydrate derivative binding"/>
    <property type="evidence" value="ECO:0007669"/>
    <property type="project" value="InterPro"/>
</dbReference>
<evidence type="ECO:0000313" key="5">
    <source>
        <dbReference type="EMBL" id="UYM05963.1"/>
    </source>
</evidence>
<dbReference type="AlphaFoldDB" id="A0AA46TK88"/>
<dbReference type="RefSeq" id="WP_271634809.1">
    <property type="nucleotide sequence ID" value="NZ_CP094970.1"/>
</dbReference>
<proteinExistence type="predicted"/>
<evidence type="ECO:0000256" key="1">
    <source>
        <dbReference type="ARBA" id="ARBA00023015"/>
    </source>
</evidence>
<evidence type="ECO:0000259" key="4">
    <source>
        <dbReference type="PROSITE" id="PS51071"/>
    </source>
</evidence>
<dbReference type="GO" id="GO:1901135">
    <property type="term" value="P:carbohydrate derivative metabolic process"/>
    <property type="evidence" value="ECO:0007669"/>
    <property type="project" value="InterPro"/>
</dbReference>
<dbReference type="SUPFAM" id="SSF53697">
    <property type="entry name" value="SIS domain"/>
    <property type="match status" value="1"/>
</dbReference>
<dbReference type="PANTHER" id="PTHR30514">
    <property type="entry name" value="GLUCOKINASE"/>
    <property type="match status" value="1"/>
</dbReference>
<evidence type="ECO:0000256" key="2">
    <source>
        <dbReference type="ARBA" id="ARBA00023125"/>
    </source>
</evidence>
<dbReference type="InterPro" id="IPR035472">
    <property type="entry name" value="RpiR-like_SIS"/>
</dbReference>
<dbReference type="GO" id="GO:0003677">
    <property type="term" value="F:DNA binding"/>
    <property type="evidence" value="ECO:0007669"/>
    <property type="project" value="UniProtKB-KW"/>
</dbReference>
<dbReference type="CDD" id="cd05013">
    <property type="entry name" value="SIS_RpiR"/>
    <property type="match status" value="1"/>
</dbReference>
<protein>
    <submittedName>
        <fullName evidence="5">MurR/RpiR family transcriptional regulator</fullName>
    </submittedName>
</protein>
<dbReference type="KEGG" id="sgrg:L0C25_02490"/>
<dbReference type="InterPro" id="IPR036388">
    <property type="entry name" value="WH-like_DNA-bd_sf"/>
</dbReference>
<keyword evidence="3" id="KW-0804">Transcription</keyword>
<dbReference type="Gene3D" id="3.40.50.10490">
    <property type="entry name" value="Glucose-6-phosphate isomerase like protein, domain 1"/>
    <property type="match status" value="1"/>
</dbReference>
<dbReference type="Pfam" id="PF01380">
    <property type="entry name" value="SIS"/>
    <property type="match status" value="1"/>
</dbReference>
<accession>A0AA46TK88</accession>
<dbReference type="InterPro" id="IPR000281">
    <property type="entry name" value="HTH_RpiR"/>
</dbReference>
<dbReference type="Pfam" id="PF01418">
    <property type="entry name" value="HTH_6"/>
    <property type="match status" value="1"/>
</dbReference>
<dbReference type="PANTHER" id="PTHR30514:SF1">
    <property type="entry name" value="HTH-TYPE TRANSCRIPTIONAL REGULATOR HEXR-RELATED"/>
    <property type="match status" value="1"/>
</dbReference>
<evidence type="ECO:0000313" key="6">
    <source>
        <dbReference type="Proteomes" id="UP001164390"/>
    </source>
</evidence>
<dbReference type="InterPro" id="IPR046348">
    <property type="entry name" value="SIS_dom_sf"/>
</dbReference>
<feature type="domain" description="HTH rpiR-type" evidence="4">
    <location>
        <begin position="10"/>
        <end position="87"/>
    </location>
</feature>
<reference evidence="5" key="1">
    <citation type="submission" date="2022-01" db="EMBL/GenBank/DDBJ databases">
        <title>Nocardioidaceae gen. sp. A5X3R13.</title>
        <authorList>
            <person name="Lopez Marin M.A."/>
            <person name="Uhlik O."/>
        </authorList>
    </citation>
    <scope>NUCLEOTIDE SEQUENCE</scope>
    <source>
        <strain evidence="5">A5X3R13</strain>
    </source>
</reference>
<dbReference type="EMBL" id="CP094970">
    <property type="protein sequence ID" value="UYM05963.1"/>
    <property type="molecule type" value="Genomic_DNA"/>
</dbReference>
<keyword evidence="1" id="KW-0805">Transcription regulation</keyword>
<dbReference type="InterPro" id="IPR009057">
    <property type="entry name" value="Homeodomain-like_sf"/>
</dbReference>
<organism evidence="5 6">
    <name type="scientific">Solicola gregarius</name>
    <dbReference type="NCBI Taxonomy" id="2908642"/>
    <lineage>
        <taxon>Bacteria</taxon>
        <taxon>Bacillati</taxon>
        <taxon>Actinomycetota</taxon>
        <taxon>Actinomycetes</taxon>
        <taxon>Propionibacteriales</taxon>
        <taxon>Nocardioidaceae</taxon>
        <taxon>Solicola</taxon>
    </lineage>
</organism>
<dbReference type="InterPro" id="IPR001347">
    <property type="entry name" value="SIS_dom"/>
</dbReference>
<evidence type="ECO:0000256" key="3">
    <source>
        <dbReference type="ARBA" id="ARBA00023163"/>
    </source>
</evidence>
<dbReference type="PROSITE" id="PS51071">
    <property type="entry name" value="HTH_RPIR"/>
    <property type="match status" value="1"/>
</dbReference>
<keyword evidence="2" id="KW-0238">DNA-binding</keyword>
<dbReference type="Gene3D" id="1.10.10.10">
    <property type="entry name" value="Winged helix-like DNA-binding domain superfamily/Winged helix DNA-binding domain"/>
    <property type="match status" value="1"/>
</dbReference>
<gene>
    <name evidence="5" type="ORF">L0C25_02490</name>
</gene>